<feature type="transmembrane region" description="Helical" evidence="1">
    <location>
        <begin position="6"/>
        <end position="28"/>
    </location>
</feature>
<proteinExistence type="predicted"/>
<reference evidence="2 3" key="1">
    <citation type="submission" date="2024-08" db="EMBL/GenBank/DDBJ databases">
        <title>Genome sequence of Streptomyces aureus CACIA-1.46HGO.</title>
        <authorList>
            <person name="Evangelista-Martinez Z."/>
        </authorList>
    </citation>
    <scope>NUCLEOTIDE SEQUENCE [LARGE SCALE GENOMIC DNA]</scope>
    <source>
        <strain evidence="2 3">CACIA-1.46HGO</strain>
    </source>
</reference>
<keyword evidence="1" id="KW-1133">Transmembrane helix</keyword>
<protein>
    <recommendedName>
        <fullName evidence="4">Integral membrane protein</fullName>
    </recommendedName>
</protein>
<evidence type="ECO:0000313" key="2">
    <source>
        <dbReference type="EMBL" id="MFA3835021.1"/>
    </source>
</evidence>
<keyword evidence="1" id="KW-0472">Membrane</keyword>
<dbReference type="EMBL" id="JBGOSP010000001">
    <property type="protein sequence ID" value="MFA3835021.1"/>
    <property type="molecule type" value="Genomic_DNA"/>
</dbReference>
<evidence type="ECO:0000313" key="3">
    <source>
        <dbReference type="Proteomes" id="UP001571476"/>
    </source>
</evidence>
<gene>
    <name evidence="2" type="ORF">ACEG43_02285</name>
</gene>
<organism evidence="2 3">
    <name type="scientific">Streptomyces aureus</name>
    <dbReference type="NCBI Taxonomy" id="193461"/>
    <lineage>
        <taxon>Bacteria</taxon>
        <taxon>Bacillati</taxon>
        <taxon>Actinomycetota</taxon>
        <taxon>Actinomycetes</taxon>
        <taxon>Kitasatosporales</taxon>
        <taxon>Streptomycetaceae</taxon>
        <taxon>Streptomyces</taxon>
    </lineage>
</organism>
<dbReference type="Proteomes" id="UP001571476">
    <property type="component" value="Unassembled WGS sequence"/>
</dbReference>
<comment type="caution">
    <text evidence="2">The sequence shown here is derived from an EMBL/GenBank/DDBJ whole genome shotgun (WGS) entry which is preliminary data.</text>
</comment>
<evidence type="ECO:0000256" key="1">
    <source>
        <dbReference type="SAM" id="Phobius"/>
    </source>
</evidence>
<evidence type="ECO:0008006" key="4">
    <source>
        <dbReference type="Google" id="ProtNLM"/>
    </source>
</evidence>
<keyword evidence="1" id="KW-0812">Transmembrane</keyword>
<keyword evidence="3" id="KW-1185">Reference proteome</keyword>
<feature type="transmembrane region" description="Helical" evidence="1">
    <location>
        <begin position="40"/>
        <end position="63"/>
    </location>
</feature>
<feature type="transmembrane region" description="Helical" evidence="1">
    <location>
        <begin position="124"/>
        <end position="149"/>
    </location>
</feature>
<dbReference type="RefSeq" id="WP_372561068.1">
    <property type="nucleotide sequence ID" value="NZ_JBGOSP010000001.1"/>
</dbReference>
<sequence length="183" mass="19058">MFVFLALPALLAIPVWVVAVVVKFISVALPGRRADWSRDLLRWCAAMAAAAAAGLYVLGLGAVQLSAHESESGASSSPAPSCRDADVDRSTLQHLVGHRTSYVPLRFDCVLDDGTTYPSSNGYAWLNGLTAAFGATAGVLVMTVGTSFVTRRVALRAAAPAAPLAAGSGLRGDLDQICHRPPP</sequence>
<name>A0ABV4SCH7_9ACTN</name>
<accession>A0ABV4SCH7</accession>